<evidence type="ECO:0000313" key="9">
    <source>
        <dbReference type="EMBL" id="SDF83696.1"/>
    </source>
</evidence>
<dbReference type="Gene3D" id="1.20.1530.20">
    <property type="match status" value="1"/>
</dbReference>
<feature type="transmembrane region" description="Helical" evidence="8">
    <location>
        <begin position="171"/>
        <end position="196"/>
    </location>
</feature>
<evidence type="ECO:0008006" key="11">
    <source>
        <dbReference type="Google" id="ProtNLM"/>
    </source>
</evidence>
<evidence type="ECO:0000256" key="8">
    <source>
        <dbReference type="SAM" id="Phobius"/>
    </source>
</evidence>
<dbReference type="GO" id="GO:0055085">
    <property type="term" value="P:transmembrane transport"/>
    <property type="evidence" value="ECO:0007669"/>
    <property type="project" value="InterPro"/>
</dbReference>
<dbReference type="OrthoDB" id="5449814at2"/>
<keyword evidence="5 8" id="KW-0812">Transmembrane</keyword>
<feature type="transmembrane region" description="Helical" evidence="8">
    <location>
        <begin position="202"/>
        <end position="222"/>
    </location>
</feature>
<feature type="transmembrane region" description="Helical" evidence="8">
    <location>
        <begin position="299"/>
        <end position="321"/>
    </location>
</feature>
<keyword evidence="4" id="KW-1003">Cell membrane</keyword>
<feature type="transmembrane region" description="Helical" evidence="8">
    <location>
        <begin position="125"/>
        <end position="143"/>
    </location>
</feature>
<evidence type="ECO:0000256" key="6">
    <source>
        <dbReference type="ARBA" id="ARBA00022989"/>
    </source>
</evidence>
<evidence type="ECO:0000313" key="10">
    <source>
        <dbReference type="Proteomes" id="UP000199355"/>
    </source>
</evidence>
<feature type="transmembrane region" description="Helical" evidence="8">
    <location>
        <begin position="65"/>
        <end position="83"/>
    </location>
</feature>
<protein>
    <recommendedName>
        <fullName evidence="11">AEC family transporter</fullName>
    </recommendedName>
</protein>
<evidence type="ECO:0000256" key="3">
    <source>
        <dbReference type="ARBA" id="ARBA00022448"/>
    </source>
</evidence>
<reference evidence="10" key="1">
    <citation type="submission" date="2016-10" db="EMBL/GenBank/DDBJ databases">
        <authorList>
            <person name="Varghese N."/>
            <person name="Submissions S."/>
        </authorList>
    </citation>
    <scope>NUCLEOTIDE SEQUENCE [LARGE SCALE GENOMIC DNA]</scope>
    <source>
        <strain evidence="10">KHC7</strain>
    </source>
</reference>
<keyword evidence="10" id="KW-1185">Reference proteome</keyword>
<evidence type="ECO:0000256" key="7">
    <source>
        <dbReference type="ARBA" id="ARBA00023136"/>
    </source>
</evidence>
<evidence type="ECO:0000256" key="2">
    <source>
        <dbReference type="ARBA" id="ARBA00010145"/>
    </source>
</evidence>
<gene>
    <name evidence="9" type="ORF">SAMN05192586_11526</name>
</gene>
<proteinExistence type="inferred from homology"/>
<dbReference type="InterPro" id="IPR004776">
    <property type="entry name" value="Mem_transp_PIN-like"/>
</dbReference>
<comment type="similarity">
    <text evidence="2">Belongs to the auxin efflux carrier (TC 2.A.69) family.</text>
</comment>
<dbReference type="InterPro" id="IPR038770">
    <property type="entry name" value="Na+/solute_symporter_sf"/>
</dbReference>
<sequence length="327" mass="34483">MLHAFAAVVPVFLIILAGVALRSRDALPESAGSVLGIYVLRAALPLLILHLLADARPQDLANWGFWLGVIGSQLAVYALGYAGDKLFCRRGVGPAVISGLSCSACNAAFVGLPIVANLLPGDKEAMLVAGLAILTPNVVMILAQGRLDLLNGSLAEDASGPLLRCGRFLRIFFLGNPILLATLLGMILAVSGLGLWTPLDRAASLVGYTAAPCMLLALGLDLRQKLTLARRRAQGHAVLRQCWYLVCKLLIHPLLCWAALALLGIGGRWLVVGVLISATATALLVTVMAEVYRAAPEEAALTAVLSNGISLFTLTGFVWLFQHLGLV</sequence>
<dbReference type="PANTHER" id="PTHR36838:SF3">
    <property type="entry name" value="TRANSPORTER AUXIN EFFLUX CARRIER EC FAMILY"/>
    <property type="match status" value="1"/>
</dbReference>
<keyword evidence="7 8" id="KW-0472">Membrane</keyword>
<feature type="transmembrane region" description="Helical" evidence="8">
    <location>
        <begin position="6"/>
        <end position="23"/>
    </location>
</feature>
<feature type="transmembrane region" description="Helical" evidence="8">
    <location>
        <begin position="35"/>
        <end position="53"/>
    </location>
</feature>
<dbReference type="PANTHER" id="PTHR36838">
    <property type="entry name" value="AUXIN EFFLUX CARRIER FAMILY PROTEIN"/>
    <property type="match status" value="1"/>
</dbReference>
<feature type="transmembrane region" description="Helical" evidence="8">
    <location>
        <begin position="95"/>
        <end position="119"/>
    </location>
</feature>
<evidence type="ECO:0000256" key="1">
    <source>
        <dbReference type="ARBA" id="ARBA00004651"/>
    </source>
</evidence>
<name>A0A1G7PBL1_9BACT</name>
<feature type="transmembrane region" description="Helical" evidence="8">
    <location>
        <begin position="269"/>
        <end position="292"/>
    </location>
</feature>
<keyword evidence="3" id="KW-0813">Transport</keyword>
<dbReference type="GO" id="GO:0005886">
    <property type="term" value="C:plasma membrane"/>
    <property type="evidence" value="ECO:0007669"/>
    <property type="project" value="UniProtKB-SubCell"/>
</dbReference>
<dbReference type="RefSeq" id="WP_092154543.1">
    <property type="nucleotide sequence ID" value="NZ_FNBX01000015.1"/>
</dbReference>
<dbReference type="AlphaFoldDB" id="A0A1G7PBL1"/>
<accession>A0A1G7PBL1</accession>
<dbReference type="Proteomes" id="UP000199355">
    <property type="component" value="Unassembled WGS sequence"/>
</dbReference>
<dbReference type="Pfam" id="PF03547">
    <property type="entry name" value="Mem_trans"/>
    <property type="match status" value="2"/>
</dbReference>
<evidence type="ECO:0000256" key="4">
    <source>
        <dbReference type="ARBA" id="ARBA00022475"/>
    </source>
</evidence>
<organism evidence="9 10">
    <name type="scientific">Desulfovibrio legallii</name>
    <dbReference type="NCBI Taxonomy" id="571438"/>
    <lineage>
        <taxon>Bacteria</taxon>
        <taxon>Pseudomonadati</taxon>
        <taxon>Thermodesulfobacteriota</taxon>
        <taxon>Desulfovibrionia</taxon>
        <taxon>Desulfovibrionales</taxon>
        <taxon>Desulfovibrionaceae</taxon>
        <taxon>Desulfovibrio</taxon>
    </lineage>
</organism>
<evidence type="ECO:0000256" key="5">
    <source>
        <dbReference type="ARBA" id="ARBA00022692"/>
    </source>
</evidence>
<keyword evidence="6 8" id="KW-1133">Transmembrane helix</keyword>
<dbReference type="STRING" id="571438.SAMN05192586_11526"/>
<comment type="subcellular location">
    <subcellularLocation>
        <location evidence="1">Cell membrane</location>
        <topology evidence="1">Multi-pass membrane protein</topology>
    </subcellularLocation>
</comment>
<feature type="transmembrane region" description="Helical" evidence="8">
    <location>
        <begin position="242"/>
        <end position="263"/>
    </location>
</feature>
<dbReference type="EMBL" id="FNBX01000015">
    <property type="protein sequence ID" value="SDF83696.1"/>
    <property type="molecule type" value="Genomic_DNA"/>
</dbReference>